<dbReference type="EMBL" id="CP063205">
    <property type="protein sequence ID" value="QOS12006.1"/>
    <property type="molecule type" value="Genomic_DNA"/>
</dbReference>
<dbReference type="InterPro" id="IPR007362">
    <property type="entry name" value="DUF429"/>
</dbReference>
<accession>A0A871BGU1</accession>
<dbReference type="Proteomes" id="UP000663064">
    <property type="component" value="Chromosome"/>
</dbReference>
<dbReference type="Pfam" id="PF04250">
    <property type="entry name" value="DUF429"/>
    <property type="match status" value="1"/>
</dbReference>
<evidence type="ECO:0000313" key="2">
    <source>
        <dbReference type="Proteomes" id="UP000663064"/>
    </source>
</evidence>
<organism evidence="1 2">
    <name type="scientific">Haloferax gibbonsii</name>
    <dbReference type="NCBI Taxonomy" id="35746"/>
    <lineage>
        <taxon>Archaea</taxon>
        <taxon>Methanobacteriati</taxon>
        <taxon>Methanobacteriota</taxon>
        <taxon>Stenosarchaea group</taxon>
        <taxon>Halobacteria</taxon>
        <taxon>Halobacteriales</taxon>
        <taxon>Haloferacaceae</taxon>
        <taxon>Haloferax</taxon>
    </lineage>
</organism>
<dbReference type="GeneID" id="59459525"/>
<evidence type="ECO:0000313" key="1">
    <source>
        <dbReference type="EMBL" id="QOS12006.1"/>
    </source>
</evidence>
<dbReference type="AlphaFoldDB" id="A0A871BGU1"/>
<dbReference type="RefSeq" id="WP_193492341.1">
    <property type="nucleotide sequence ID" value="NZ_CP063205.1"/>
</dbReference>
<sequence length="269" mass="29618">MTSEPLHYVGVDWASGAWIAVVYSDENDAPEAEVFDTIRDVWSEYGESCRRVVVDVPIGLCESVDADECTCREEDGEIFRACDSLARRAVGDRYRSVFTPPARESARLAAADEVDYSEVTEKNKELTGKGLTRQAAGIARGIVEVEQLLLNGGDSDKLVEGHPEVCFRAFNGEVLEHGKKTAPGVHERLSAMTNVEEYCDQHWRHLAESLGTKGGTVGLDDLLDALVLALTAFADDAEYKSLPSQPLTDPKGLPMQMVYRSEHRLVDQV</sequence>
<name>A0A871BGU1_HALGI</name>
<proteinExistence type="predicted"/>
<protein>
    <submittedName>
        <fullName evidence="1">DUF429 family protein</fullName>
    </submittedName>
</protein>
<reference evidence="1" key="1">
    <citation type="journal article" date="2021" name="Front. Microbiol.">
        <title>Cellular and Genomic Properties of Haloferax gibbonsii LR2-5, the Host of Euryarchaeal Virus HFTV1.</title>
        <authorList>
            <person name="Tittes C."/>
            <person name="Schwarzer S."/>
            <person name="Pfeiffer F."/>
            <person name="Dyall-Smith M."/>
            <person name="Rodriguez-Franco M."/>
            <person name="Oksanen H.M."/>
            <person name="Quax T.E.F."/>
        </authorList>
    </citation>
    <scope>NUCLEOTIDE SEQUENCE</scope>
    <source>
        <strain evidence="1">LR2-5</strain>
    </source>
</reference>
<gene>
    <name evidence="1" type="ORF">HfgLR_09325</name>
</gene>